<organism evidence="1 2">
    <name type="scientific">Tanacetum coccineum</name>
    <dbReference type="NCBI Taxonomy" id="301880"/>
    <lineage>
        <taxon>Eukaryota</taxon>
        <taxon>Viridiplantae</taxon>
        <taxon>Streptophyta</taxon>
        <taxon>Embryophyta</taxon>
        <taxon>Tracheophyta</taxon>
        <taxon>Spermatophyta</taxon>
        <taxon>Magnoliopsida</taxon>
        <taxon>eudicotyledons</taxon>
        <taxon>Gunneridae</taxon>
        <taxon>Pentapetalae</taxon>
        <taxon>asterids</taxon>
        <taxon>campanulids</taxon>
        <taxon>Asterales</taxon>
        <taxon>Asteraceae</taxon>
        <taxon>Asteroideae</taxon>
        <taxon>Anthemideae</taxon>
        <taxon>Anthemidinae</taxon>
        <taxon>Tanacetum</taxon>
    </lineage>
</organism>
<feature type="non-terminal residue" evidence="1">
    <location>
        <position position="227"/>
    </location>
</feature>
<evidence type="ECO:0000313" key="1">
    <source>
        <dbReference type="EMBL" id="GJT07963.1"/>
    </source>
</evidence>
<protein>
    <submittedName>
        <fullName evidence="1">Receptor protein-tyrosine kinase CEPR1-like protein</fullName>
    </submittedName>
</protein>
<dbReference type="InterPro" id="IPR001611">
    <property type="entry name" value="Leu-rich_rpt"/>
</dbReference>
<proteinExistence type="predicted"/>
<keyword evidence="2" id="KW-1185">Reference proteome</keyword>
<dbReference type="EMBL" id="BQNB010012793">
    <property type="protein sequence ID" value="GJT07963.1"/>
    <property type="molecule type" value="Genomic_DNA"/>
</dbReference>
<dbReference type="InterPro" id="IPR032675">
    <property type="entry name" value="LRR_dom_sf"/>
</dbReference>
<dbReference type="SUPFAM" id="SSF52058">
    <property type="entry name" value="L domain-like"/>
    <property type="match status" value="1"/>
</dbReference>
<dbReference type="InterPro" id="IPR050994">
    <property type="entry name" value="At_inactive_RLKs"/>
</dbReference>
<accession>A0ABQ5B2J0</accession>
<gene>
    <name evidence="1" type="ORF">Tco_0842425</name>
</gene>
<dbReference type="Gene3D" id="3.80.10.10">
    <property type="entry name" value="Ribonuclease Inhibitor"/>
    <property type="match status" value="1"/>
</dbReference>
<name>A0ABQ5B2J0_9ASTR</name>
<sequence length="227" mass="25085">MLTGTLSHSICKLPKLILLYIYGNSLTAQIPQALEDSKTLEKLPLYNNSYTGEIPPRIRSPPLSIVGLPDNQLTGELPLEICDGGRSSPLRIVDLDDNQFAGELPLEICNGGQGRSSPLSIVDLANNQLRGELPLEIYNGVSLCKSRKRLSPPHTVDMADNQLTGELPLEIYDRDKLSYLIAQIKTSISLWKHSHWANPTRRSSPSCIVNSDDNQLTGELLLEVCDR</sequence>
<evidence type="ECO:0000313" key="2">
    <source>
        <dbReference type="Proteomes" id="UP001151760"/>
    </source>
</evidence>
<dbReference type="PANTHER" id="PTHR48010">
    <property type="entry name" value="OS05G0588300 PROTEIN"/>
    <property type="match status" value="1"/>
</dbReference>
<dbReference type="PANTHER" id="PTHR48010:SF96">
    <property type="entry name" value="OS05G0595800 PROTEIN"/>
    <property type="match status" value="1"/>
</dbReference>
<dbReference type="Pfam" id="PF00560">
    <property type="entry name" value="LRR_1"/>
    <property type="match status" value="1"/>
</dbReference>
<comment type="caution">
    <text evidence="1">The sequence shown here is derived from an EMBL/GenBank/DDBJ whole genome shotgun (WGS) entry which is preliminary data.</text>
</comment>
<reference evidence="1" key="2">
    <citation type="submission" date="2022-01" db="EMBL/GenBank/DDBJ databases">
        <authorList>
            <person name="Yamashiro T."/>
            <person name="Shiraishi A."/>
            <person name="Satake H."/>
            <person name="Nakayama K."/>
        </authorList>
    </citation>
    <scope>NUCLEOTIDE SEQUENCE</scope>
</reference>
<dbReference type="Proteomes" id="UP001151760">
    <property type="component" value="Unassembled WGS sequence"/>
</dbReference>
<reference evidence="1" key="1">
    <citation type="journal article" date="2022" name="Int. J. Mol. Sci.">
        <title>Draft Genome of Tanacetum Coccineum: Genomic Comparison of Closely Related Tanacetum-Family Plants.</title>
        <authorList>
            <person name="Yamashiro T."/>
            <person name="Shiraishi A."/>
            <person name="Nakayama K."/>
            <person name="Satake H."/>
        </authorList>
    </citation>
    <scope>NUCLEOTIDE SEQUENCE</scope>
</reference>